<dbReference type="InterPro" id="IPR011583">
    <property type="entry name" value="Chitinase_II/V-like_cat"/>
</dbReference>
<evidence type="ECO:0000256" key="2">
    <source>
        <dbReference type="SAM" id="SignalP"/>
    </source>
</evidence>
<dbReference type="PANTHER" id="PTHR11177:SF360">
    <property type="entry name" value="CHITINASE 4-RELATED"/>
    <property type="match status" value="1"/>
</dbReference>
<keyword evidence="2" id="KW-0732">Signal</keyword>
<dbReference type="AlphaFoldDB" id="A0A9P0MTB4"/>
<sequence>MGVLLKLSCCFLAVALYNADFVHAKKTTVLCYIAAWASTRVHQGRFTVRDADTQHCTHVVYAFMAINETTSEIQSVDKYIDLDMGGKGRGQLKELRVLKTFNPSIKVLASVGGYSEGSIKFSEMARSSSKKTTFINSLIRFIREWGLDGIDICWQFPGQRGGRSSDRQNFISLLRDIKRLFQPEGWLLTVHIIAKRSVINLGYDVRSISEIVDYINLAAVEYHGPWDRTTGIMAPLTSENENNVNFMVNYTIAKGADRSKILLGLPTYGHAYVVEDTIKRGQYLNLVSDQTFLSQFTNEHGIIAYNEICYEMKTGDGWNEEWNQDSSTPVAYNDNRFVSYDNKRSLLEKARLVNTYQLGGIMLWSLDMDDFLGQCHDKPYPLLSAVTDYLDHEDGSSSNTDNRNKDKPPKKKVVINQEYGKK</sequence>
<dbReference type="Gene3D" id="3.20.20.80">
    <property type="entry name" value="Glycosidases"/>
    <property type="match status" value="1"/>
</dbReference>
<dbReference type="InterPro" id="IPR001223">
    <property type="entry name" value="Glyco_hydro18_cat"/>
</dbReference>
<reference evidence="4" key="1">
    <citation type="submission" date="2022-01" db="EMBL/GenBank/DDBJ databases">
        <authorList>
            <person name="King R."/>
        </authorList>
    </citation>
    <scope>NUCLEOTIDE SEQUENCE</scope>
</reference>
<dbReference type="InterPro" id="IPR029070">
    <property type="entry name" value="Chitinase_insertion_sf"/>
</dbReference>
<dbReference type="GO" id="GO:0008061">
    <property type="term" value="F:chitin binding"/>
    <property type="evidence" value="ECO:0007669"/>
    <property type="project" value="InterPro"/>
</dbReference>
<dbReference type="InterPro" id="IPR017853">
    <property type="entry name" value="GH"/>
</dbReference>
<protein>
    <recommendedName>
        <fullName evidence="3">GH18 domain-containing protein</fullName>
    </recommendedName>
</protein>
<dbReference type="GO" id="GO:0004568">
    <property type="term" value="F:chitinase activity"/>
    <property type="evidence" value="ECO:0007669"/>
    <property type="project" value="TreeGrafter"/>
</dbReference>
<dbReference type="SUPFAM" id="SSF54556">
    <property type="entry name" value="Chitinase insertion domain"/>
    <property type="match status" value="1"/>
</dbReference>
<evidence type="ECO:0000256" key="1">
    <source>
        <dbReference type="SAM" id="MobiDB-lite"/>
    </source>
</evidence>
<dbReference type="PANTHER" id="PTHR11177">
    <property type="entry name" value="CHITINASE"/>
    <property type="match status" value="1"/>
</dbReference>
<proteinExistence type="predicted"/>
<dbReference type="GO" id="GO:0005576">
    <property type="term" value="C:extracellular region"/>
    <property type="evidence" value="ECO:0007669"/>
    <property type="project" value="TreeGrafter"/>
</dbReference>
<dbReference type="SUPFAM" id="SSF51445">
    <property type="entry name" value="(Trans)glycosidases"/>
    <property type="match status" value="1"/>
</dbReference>
<dbReference type="PROSITE" id="PS51910">
    <property type="entry name" value="GH18_2"/>
    <property type="match status" value="1"/>
</dbReference>
<dbReference type="Gene3D" id="3.10.50.10">
    <property type="match status" value="1"/>
</dbReference>
<evidence type="ECO:0000313" key="5">
    <source>
        <dbReference type="Proteomes" id="UP001152798"/>
    </source>
</evidence>
<name>A0A9P0MTB4_NEZVI</name>
<dbReference type="EMBL" id="OV725081">
    <property type="protein sequence ID" value="CAH1403765.1"/>
    <property type="molecule type" value="Genomic_DNA"/>
</dbReference>
<dbReference type="OrthoDB" id="73875at2759"/>
<feature type="signal peptide" evidence="2">
    <location>
        <begin position="1"/>
        <end position="24"/>
    </location>
</feature>
<accession>A0A9P0MTB4</accession>
<dbReference type="GO" id="GO:0006032">
    <property type="term" value="P:chitin catabolic process"/>
    <property type="evidence" value="ECO:0007669"/>
    <property type="project" value="TreeGrafter"/>
</dbReference>
<dbReference type="Pfam" id="PF00704">
    <property type="entry name" value="Glyco_hydro_18"/>
    <property type="match status" value="1"/>
</dbReference>
<keyword evidence="5" id="KW-1185">Reference proteome</keyword>
<organism evidence="4 5">
    <name type="scientific">Nezara viridula</name>
    <name type="common">Southern green stink bug</name>
    <name type="synonym">Cimex viridulus</name>
    <dbReference type="NCBI Taxonomy" id="85310"/>
    <lineage>
        <taxon>Eukaryota</taxon>
        <taxon>Metazoa</taxon>
        <taxon>Ecdysozoa</taxon>
        <taxon>Arthropoda</taxon>
        <taxon>Hexapoda</taxon>
        <taxon>Insecta</taxon>
        <taxon>Pterygota</taxon>
        <taxon>Neoptera</taxon>
        <taxon>Paraneoptera</taxon>
        <taxon>Hemiptera</taxon>
        <taxon>Heteroptera</taxon>
        <taxon>Panheteroptera</taxon>
        <taxon>Pentatomomorpha</taxon>
        <taxon>Pentatomoidea</taxon>
        <taxon>Pentatomidae</taxon>
        <taxon>Pentatominae</taxon>
        <taxon>Nezara</taxon>
    </lineage>
</organism>
<feature type="region of interest" description="Disordered" evidence="1">
    <location>
        <begin position="391"/>
        <end position="422"/>
    </location>
</feature>
<dbReference type="GO" id="GO:0005975">
    <property type="term" value="P:carbohydrate metabolic process"/>
    <property type="evidence" value="ECO:0007669"/>
    <property type="project" value="InterPro"/>
</dbReference>
<dbReference type="SMART" id="SM00636">
    <property type="entry name" value="Glyco_18"/>
    <property type="match status" value="1"/>
</dbReference>
<feature type="domain" description="GH18" evidence="3">
    <location>
        <begin position="27"/>
        <end position="393"/>
    </location>
</feature>
<gene>
    <name evidence="4" type="ORF">NEZAVI_LOCUS12321</name>
</gene>
<dbReference type="Proteomes" id="UP001152798">
    <property type="component" value="Chromosome 5"/>
</dbReference>
<dbReference type="InterPro" id="IPR050314">
    <property type="entry name" value="Glycosyl_Hydrlase_18"/>
</dbReference>
<evidence type="ECO:0000259" key="3">
    <source>
        <dbReference type="PROSITE" id="PS51910"/>
    </source>
</evidence>
<evidence type="ECO:0000313" key="4">
    <source>
        <dbReference type="EMBL" id="CAH1403765.1"/>
    </source>
</evidence>
<feature type="chain" id="PRO_5040295891" description="GH18 domain-containing protein" evidence="2">
    <location>
        <begin position="25"/>
        <end position="422"/>
    </location>
</feature>